<feature type="region of interest" description="Disordered" evidence="1">
    <location>
        <begin position="1"/>
        <end position="21"/>
    </location>
</feature>
<organism evidence="2">
    <name type="scientific">Anguilla anguilla</name>
    <name type="common">European freshwater eel</name>
    <name type="synonym">Muraena anguilla</name>
    <dbReference type="NCBI Taxonomy" id="7936"/>
    <lineage>
        <taxon>Eukaryota</taxon>
        <taxon>Metazoa</taxon>
        <taxon>Chordata</taxon>
        <taxon>Craniata</taxon>
        <taxon>Vertebrata</taxon>
        <taxon>Euteleostomi</taxon>
        <taxon>Actinopterygii</taxon>
        <taxon>Neopterygii</taxon>
        <taxon>Teleostei</taxon>
        <taxon>Anguilliformes</taxon>
        <taxon>Anguillidae</taxon>
        <taxon>Anguilla</taxon>
    </lineage>
</organism>
<sequence length="21" mass="2089">MNVLVENAKSAASENHGSAGC</sequence>
<proteinExistence type="predicted"/>
<name>A0A0E9QIH6_ANGAN</name>
<feature type="compositionally biased region" description="Polar residues" evidence="1">
    <location>
        <begin position="10"/>
        <end position="21"/>
    </location>
</feature>
<dbReference type="EMBL" id="GBXM01092417">
    <property type="protein sequence ID" value="JAH16160.1"/>
    <property type="molecule type" value="Transcribed_RNA"/>
</dbReference>
<reference evidence="2" key="1">
    <citation type="submission" date="2014-11" db="EMBL/GenBank/DDBJ databases">
        <authorList>
            <person name="Amaro Gonzalez C."/>
        </authorList>
    </citation>
    <scope>NUCLEOTIDE SEQUENCE</scope>
</reference>
<evidence type="ECO:0000313" key="2">
    <source>
        <dbReference type="EMBL" id="JAH16160.1"/>
    </source>
</evidence>
<protein>
    <submittedName>
        <fullName evidence="2">Uncharacterized protein</fullName>
    </submittedName>
</protein>
<evidence type="ECO:0000256" key="1">
    <source>
        <dbReference type="SAM" id="MobiDB-lite"/>
    </source>
</evidence>
<reference evidence="2" key="2">
    <citation type="journal article" date="2015" name="Fish Shellfish Immunol.">
        <title>Early steps in the European eel (Anguilla anguilla)-Vibrio vulnificus interaction in the gills: Role of the RtxA13 toxin.</title>
        <authorList>
            <person name="Callol A."/>
            <person name="Pajuelo D."/>
            <person name="Ebbesson L."/>
            <person name="Teles M."/>
            <person name="MacKenzie S."/>
            <person name="Amaro C."/>
        </authorList>
    </citation>
    <scope>NUCLEOTIDE SEQUENCE</scope>
</reference>
<dbReference type="AlphaFoldDB" id="A0A0E9QIH6"/>
<accession>A0A0E9QIH6</accession>